<dbReference type="Pfam" id="PF01926">
    <property type="entry name" value="MMR_HSR1"/>
    <property type="match status" value="1"/>
</dbReference>
<dbReference type="GO" id="GO:0042254">
    <property type="term" value="P:ribosome biogenesis"/>
    <property type="evidence" value="ECO:0007669"/>
    <property type="project" value="UniProtKB-UniRule"/>
</dbReference>
<feature type="binding site" evidence="7">
    <location>
        <position position="189"/>
    </location>
    <ligand>
        <name>Mg(2+)</name>
        <dbReference type="ChEBI" id="CHEBI:18420"/>
    </ligand>
</feature>
<feature type="binding site" evidence="7">
    <location>
        <position position="169"/>
    </location>
    <ligand>
        <name>Mg(2+)</name>
        <dbReference type="ChEBI" id="CHEBI:18420"/>
    </ligand>
</feature>
<keyword evidence="7" id="KW-0479">Metal-binding</keyword>
<keyword evidence="5 7" id="KW-0460">Magnesium</keyword>
<dbReference type="PANTHER" id="PTHR11702:SF31">
    <property type="entry name" value="MITOCHONDRIAL RIBOSOME-ASSOCIATED GTPASE 2"/>
    <property type="match status" value="1"/>
</dbReference>
<evidence type="ECO:0000313" key="11">
    <source>
        <dbReference type="Proteomes" id="UP000230178"/>
    </source>
</evidence>
<evidence type="ECO:0000256" key="1">
    <source>
        <dbReference type="ARBA" id="ARBA00007699"/>
    </source>
</evidence>
<sequence>MLIDDVEIKINAGHGGKGAVAFNKNKMSLGPTGGSGGKGGSIYGEGVSDLTALRQFRFSKAFFAENGKDGRDQFRDGRDGTDLILKLPIGTVAHNLTNGSEINFEKTSERILLAKGGNGGKGNFHFRSSTNTTPKEFEYGISGESFEVRFELKLIADVGFIGLPNVGKSSLLNKLTNARSKVANYPFTTLEANLGAYYELILADIPGLIEGSSSGRGLGIKFLRHIERTHILFHFISTESLTPSRDYKIIRKELGAWNIALLKKPERLFLTKSDLVTTEELNKKLSALKKIDPHVIAISVNDTKSIKNIEKILNDINANAKK</sequence>
<dbReference type="Gene3D" id="3.40.50.300">
    <property type="entry name" value="P-loop containing nucleotide triphosphate hydrolases"/>
    <property type="match status" value="1"/>
</dbReference>
<organism evidence="10 11">
    <name type="scientific">Candidatus Nealsonbacteria bacterium CG_4_9_14_3_um_filter_37_29</name>
    <dbReference type="NCBI Taxonomy" id="1974696"/>
    <lineage>
        <taxon>Bacteria</taxon>
        <taxon>Candidatus Nealsoniibacteriota</taxon>
    </lineage>
</organism>
<dbReference type="Pfam" id="PF01018">
    <property type="entry name" value="GTP1_OBG"/>
    <property type="match status" value="1"/>
</dbReference>
<dbReference type="SUPFAM" id="SSF52540">
    <property type="entry name" value="P-loop containing nucleoside triphosphate hydrolases"/>
    <property type="match status" value="1"/>
</dbReference>
<feature type="binding site" evidence="7">
    <location>
        <begin position="187"/>
        <end position="191"/>
    </location>
    <ligand>
        <name>GTP</name>
        <dbReference type="ChEBI" id="CHEBI:37565"/>
    </ligand>
</feature>
<dbReference type="InterPro" id="IPR006169">
    <property type="entry name" value="GTP1_OBG_dom"/>
</dbReference>
<dbReference type="InterPro" id="IPR036726">
    <property type="entry name" value="GTP1_OBG_dom_sf"/>
</dbReference>
<dbReference type="CDD" id="cd01898">
    <property type="entry name" value="Obg"/>
    <property type="match status" value="1"/>
</dbReference>
<feature type="binding site" evidence="7">
    <location>
        <begin position="162"/>
        <end position="169"/>
    </location>
    <ligand>
        <name>GTP</name>
        <dbReference type="ChEBI" id="CHEBI:37565"/>
    </ligand>
</feature>
<dbReference type="InterPro" id="IPR045086">
    <property type="entry name" value="OBG_GTPase"/>
</dbReference>
<evidence type="ECO:0000259" key="8">
    <source>
        <dbReference type="PROSITE" id="PS51710"/>
    </source>
</evidence>
<name>A0A2M7Z2T3_9BACT</name>
<dbReference type="PROSITE" id="PS51883">
    <property type="entry name" value="OBG"/>
    <property type="match status" value="1"/>
</dbReference>
<gene>
    <name evidence="7" type="primary">obg</name>
    <name evidence="10" type="ORF">CO146_02980</name>
</gene>
<comment type="function">
    <text evidence="7">An essential GTPase which binds GTP, GDP and possibly (p)ppGpp with moderate affinity, with high nucleotide exchange rates and a fairly low GTP hydrolysis rate. Plays a role in control of the cell cycle, stress response, ribosome biogenesis and in those bacteria that undergo differentiation, in morphogenesis control.</text>
</comment>
<dbReference type="GO" id="GO:0005525">
    <property type="term" value="F:GTP binding"/>
    <property type="evidence" value="ECO:0007669"/>
    <property type="project" value="UniProtKB-UniRule"/>
</dbReference>
<comment type="subcellular location">
    <subcellularLocation>
        <location evidence="7">Cytoplasm</location>
    </subcellularLocation>
</comment>
<dbReference type="Gene3D" id="2.70.210.12">
    <property type="entry name" value="GTP1/OBG domain"/>
    <property type="match status" value="1"/>
</dbReference>
<dbReference type="NCBIfam" id="TIGR02729">
    <property type="entry name" value="Obg_CgtA"/>
    <property type="match status" value="1"/>
</dbReference>
<dbReference type="InterPro" id="IPR031167">
    <property type="entry name" value="G_OBG"/>
</dbReference>
<dbReference type="FunFam" id="2.70.210.12:FF:000001">
    <property type="entry name" value="GTPase Obg"/>
    <property type="match status" value="1"/>
</dbReference>
<evidence type="ECO:0000256" key="6">
    <source>
        <dbReference type="ARBA" id="ARBA00023134"/>
    </source>
</evidence>
<evidence type="ECO:0000256" key="7">
    <source>
        <dbReference type="HAMAP-Rule" id="MF_01454"/>
    </source>
</evidence>
<reference evidence="11" key="1">
    <citation type="submission" date="2017-09" db="EMBL/GenBank/DDBJ databases">
        <title>Depth-based differentiation of microbial function through sediment-hosted aquifers and enrichment of novel symbionts in the deep terrestrial subsurface.</title>
        <authorList>
            <person name="Probst A.J."/>
            <person name="Ladd B."/>
            <person name="Jarett J.K."/>
            <person name="Geller-Mcgrath D.E."/>
            <person name="Sieber C.M.K."/>
            <person name="Emerson J.B."/>
            <person name="Anantharaman K."/>
            <person name="Thomas B.C."/>
            <person name="Malmstrom R."/>
            <person name="Stieglmeier M."/>
            <person name="Klingl A."/>
            <person name="Woyke T."/>
            <person name="Ryan C.M."/>
            <person name="Banfield J.F."/>
        </authorList>
    </citation>
    <scope>NUCLEOTIDE SEQUENCE [LARGE SCALE GENOMIC DNA]</scope>
</reference>
<dbReference type="GO" id="GO:0005737">
    <property type="term" value="C:cytoplasm"/>
    <property type="evidence" value="ECO:0007669"/>
    <property type="project" value="UniProtKB-SubCell"/>
</dbReference>
<feature type="binding site" evidence="7">
    <location>
        <begin position="271"/>
        <end position="274"/>
    </location>
    <ligand>
        <name>GTP</name>
        <dbReference type="ChEBI" id="CHEBI:37565"/>
    </ligand>
</feature>
<accession>A0A2M7Z2T3</accession>
<dbReference type="PANTHER" id="PTHR11702">
    <property type="entry name" value="DEVELOPMENTALLY REGULATED GTP-BINDING PROTEIN-RELATED"/>
    <property type="match status" value="1"/>
</dbReference>
<dbReference type="NCBIfam" id="NF008956">
    <property type="entry name" value="PRK12299.1"/>
    <property type="match status" value="1"/>
</dbReference>
<dbReference type="Proteomes" id="UP000230178">
    <property type="component" value="Unassembled WGS sequence"/>
</dbReference>
<protein>
    <recommendedName>
        <fullName evidence="7">GTPase Obg</fullName>
        <ecNumber evidence="7">3.6.5.-</ecNumber>
    </recommendedName>
    <alternativeName>
        <fullName evidence="7">GTP-binding protein Obg</fullName>
    </alternativeName>
</protein>
<keyword evidence="3 7" id="KW-0547">Nucleotide-binding</keyword>
<keyword evidence="4 7" id="KW-0378">Hydrolase</keyword>
<feature type="domain" description="Obg" evidence="9">
    <location>
        <begin position="1"/>
        <end position="155"/>
    </location>
</feature>
<feature type="binding site" evidence="7">
    <location>
        <begin position="204"/>
        <end position="207"/>
    </location>
    <ligand>
        <name>GTP</name>
        <dbReference type="ChEBI" id="CHEBI:37565"/>
    </ligand>
</feature>
<dbReference type="InterPro" id="IPR014100">
    <property type="entry name" value="GTP-bd_Obg/CgtA"/>
</dbReference>
<dbReference type="InterPro" id="IPR006073">
    <property type="entry name" value="GTP-bd"/>
</dbReference>
<evidence type="ECO:0000313" key="10">
    <source>
        <dbReference type="EMBL" id="PJA82513.1"/>
    </source>
</evidence>
<evidence type="ECO:0000256" key="5">
    <source>
        <dbReference type="ARBA" id="ARBA00022842"/>
    </source>
</evidence>
<comment type="subunit">
    <text evidence="7">Monomer.</text>
</comment>
<dbReference type="NCBIfam" id="TIGR00231">
    <property type="entry name" value="small_GTP"/>
    <property type="match status" value="1"/>
</dbReference>
<dbReference type="EC" id="3.6.5.-" evidence="7"/>
<dbReference type="SUPFAM" id="SSF82051">
    <property type="entry name" value="Obg GTP-binding protein N-terminal domain"/>
    <property type="match status" value="1"/>
</dbReference>
<evidence type="ECO:0000259" key="9">
    <source>
        <dbReference type="PROSITE" id="PS51883"/>
    </source>
</evidence>
<dbReference type="GO" id="GO:0000287">
    <property type="term" value="F:magnesium ion binding"/>
    <property type="evidence" value="ECO:0007669"/>
    <property type="project" value="InterPro"/>
</dbReference>
<dbReference type="InterPro" id="IPR005225">
    <property type="entry name" value="Small_GTP-bd"/>
</dbReference>
<dbReference type="EMBL" id="PFVS01000117">
    <property type="protein sequence ID" value="PJA82513.1"/>
    <property type="molecule type" value="Genomic_DNA"/>
</dbReference>
<feature type="domain" description="OBG-type G" evidence="8">
    <location>
        <begin position="156"/>
        <end position="318"/>
    </location>
</feature>
<evidence type="ECO:0000256" key="3">
    <source>
        <dbReference type="ARBA" id="ARBA00022741"/>
    </source>
</evidence>
<dbReference type="AlphaFoldDB" id="A0A2M7Z2T3"/>
<dbReference type="HAMAP" id="MF_01454">
    <property type="entry name" value="GTPase_Obg"/>
    <property type="match status" value="1"/>
</dbReference>
<keyword evidence="6 7" id="KW-0342">GTP-binding</keyword>
<proteinExistence type="inferred from homology"/>
<comment type="cofactor">
    <cofactor evidence="7">
        <name>Mg(2+)</name>
        <dbReference type="ChEBI" id="CHEBI:18420"/>
    </cofactor>
</comment>
<dbReference type="PIRSF" id="PIRSF002401">
    <property type="entry name" value="GTP_bd_Obg/CgtA"/>
    <property type="match status" value="1"/>
</dbReference>
<dbReference type="GO" id="GO:0003924">
    <property type="term" value="F:GTPase activity"/>
    <property type="evidence" value="ECO:0007669"/>
    <property type="project" value="UniProtKB-UniRule"/>
</dbReference>
<comment type="similarity">
    <text evidence="1 7">Belongs to the TRAFAC class OBG-HflX-like GTPase superfamily. OBG GTPase family.</text>
</comment>
<feature type="binding site" evidence="7">
    <location>
        <begin position="299"/>
        <end position="301"/>
    </location>
    <ligand>
        <name>GTP</name>
        <dbReference type="ChEBI" id="CHEBI:37565"/>
    </ligand>
</feature>
<keyword evidence="2 7" id="KW-0963">Cytoplasm</keyword>
<evidence type="ECO:0000256" key="4">
    <source>
        <dbReference type="ARBA" id="ARBA00022801"/>
    </source>
</evidence>
<dbReference type="PROSITE" id="PS51710">
    <property type="entry name" value="G_OBG"/>
    <property type="match status" value="1"/>
</dbReference>
<dbReference type="PRINTS" id="PR00326">
    <property type="entry name" value="GTP1OBG"/>
</dbReference>
<evidence type="ECO:0000256" key="2">
    <source>
        <dbReference type="ARBA" id="ARBA00022490"/>
    </source>
</evidence>
<comment type="caution">
    <text evidence="10">The sequence shown here is derived from an EMBL/GenBank/DDBJ whole genome shotgun (WGS) entry which is preliminary data.</text>
</comment>
<dbReference type="InterPro" id="IPR027417">
    <property type="entry name" value="P-loop_NTPase"/>
</dbReference>